<feature type="domain" description="Major facilitator superfamily (MFS) profile" evidence="7">
    <location>
        <begin position="121"/>
        <end position="548"/>
    </location>
</feature>
<feature type="transmembrane region" description="Helical" evidence="6">
    <location>
        <begin position="235"/>
        <end position="257"/>
    </location>
</feature>
<dbReference type="InterPro" id="IPR005828">
    <property type="entry name" value="MFS_sugar_transport-like"/>
</dbReference>
<evidence type="ECO:0000313" key="8">
    <source>
        <dbReference type="Proteomes" id="UP000829291"/>
    </source>
</evidence>
<evidence type="ECO:0000256" key="3">
    <source>
        <dbReference type="ARBA" id="ARBA00022989"/>
    </source>
</evidence>
<feature type="transmembrane region" description="Helical" evidence="6">
    <location>
        <begin position="462"/>
        <end position="485"/>
    </location>
</feature>
<evidence type="ECO:0000256" key="6">
    <source>
        <dbReference type="SAM" id="Phobius"/>
    </source>
</evidence>
<keyword evidence="2 6" id="KW-0812">Transmembrane</keyword>
<keyword evidence="8" id="KW-1185">Reference proteome</keyword>
<evidence type="ECO:0000259" key="7">
    <source>
        <dbReference type="PROSITE" id="PS50850"/>
    </source>
</evidence>
<keyword evidence="3 6" id="KW-1133">Transmembrane helix</keyword>
<dbReference type="InterPro" id="IPR020846">
    <property type="entry name" value="MFS_dom"/>
</dbReference>
<dbReference type="InterPro" id="IPR036259">
    <property type="entry name" value="MFS_trans_sf"/>
</dbReference>
<dbReference type="RefSeq" id="XP_046593907.1">
    <property type="nucleotide sequence ID" value="XM_046737951.1"/>
</dbReference>
<dbReference type="PANTHER" id="PTHR24064">
    <property type="entry name" value="SOLUTE CARRIER FAMILY 22 MEMBER"/>
    <property type="match status" value="1"/>
</dbReference>
<feature type="transmembrane region" description="Helical" evidence="6">
    <location>
        <begin position="174"/>
        <end position="198"/>
    </location>
</feature>
<dbReference type="Pfam" id="PF00083">
    <property type="entry name" value="Sugar_tr"/>
    <property type="match status" value="1"/>
</dbReference>
<dbReference type="InterPro" id="IPR005829">
    <property type="entry name" value="Sugar_transporter_CS"/>
</dbReference>
<accession>A0ABM3G0W0</accession>
<dbReference type="GeneID" id="124294092"/>
<comment type="subcellular location">
    <subcellularLocation>
        <location evidence="1">Membrane</location>
        <topology evidence="1">Multi-pass membrane protein</topology>
    </subcellularLocation>
</comment>
<gene>
    <name evidence="9" type="primary">LOC124294092</name>
</gene>
<feature type="transmembrane region" description="Helical" evidence="6">
    <location>
        <begin position="49"/>
        <end position="70"/>
    </location>
</feature>
<organism evidence="8 9">
    <name type="scientific">Neodiprion lecontei</name>
    <name type="common">Redheaded pine sawfly</name>
    <dbReference type="NCBI Taxonomy" id="441921"/>
    <lineage>
        <taxon>Eukaryota</taxon>
        <taxon>Metazoa</taxon>
        <taxon>Ecdysozoa</taxon>
        <taxon>Arthropoda</taxon>
        <taxon>Hexapoda</taxon>
        <taxon>Insecta</taxon>
        <taxon>Pterygota</taxon>
        <taxon>Neoptera</taxon>
        <taxon>Endopterygota</taxon>
        <taxon>Hymenoptera</taxon>
        <taxon>Tenthredinoidea</taxon>
        <taxon>Diprionidae</taxon>
        <taxon>Diprioninae</taxon>
        <taxon>Neodiprion</taxon>
    </lineage>
</organism>
<proteinExistence type="predicted"/>
<feature type="transmembrane region" description="Helical" evidence="6">
    <location>
        <begin position="409"/>
        <end position="431"/>
    </location>
</feature>
<dbReference type="PROSITE" id="PS50850">
    <property type="entry name" value="MFS"/>
    <property type="match status" value="1"/>
</dbReference>
<evidence type="ECO:0000256" key="1">
    <source>
        <dbReference type="ARBA" id="ARBA00004141"/>
    </source>
</evidence>
<reference evidence="9" key="1">
    <citation type="submission" date="2025-08" db="UniProtKB">
        <authorList>
            <consortium name="RefSeq"/>
        </authorList>
    </citation>
    <scope>IDENTIFICATION</scope>
    <source>
        <tissue evidence="9">Thorax and Abdomen</tissue>
    </source>
</reference>
<dbReference type="Gene3D" id="1.20.1250.20">
    <property type="entry name" value="MFS general substrate transporter like domains"/>
    <property type="match status" value="1"/>
</dbReference>
<evidence type="ECO:0000313" key="9">
    <source>
        <dbReference type="RefSeq" id="XP_046593907.1"/>
    </source>
</evidence>
<feature type="transmembrane region" description="Helical" evidence="6">
    <location>
        <begin position="438"/>
        <end position="456"/>
    </location>
</feature>
<keyword evidence="4 6" id="KW-0472">Membrane</keyword>
<feature type="region of interest" description="Disordered" evidence="5">
    <location>
        <begin position="628"/>
        <end position="653"/>
    </location>
</feature>
<feature type="transmembrane region" description="Helical" evidence="6">
    <location>
        <begin position="204"/>
        <end position="223"/>
    </location>
</feature>
<name>A0ABM3G0W0_NEOLC</name>
<sequence length="653" mass="73715">MPTVRPSADIDSIEDSDSDELSSSLTSIVTLDDILHYLEKRWLRGDFGLYQRMVSVMLMPFGFFNVFVYFGQMFMTLVPEEHWCKLPEVDGMSREEVRRRGIPPSEDVPYEGHELPFSRCWMYDVPLATLLSVQSPDPKWPMQRCHSWEFKFTSSDVPYTTIASELEWVCDKQYLVNLAQSIFFVGSIFGGILFGWMADKYGRIPVLVVANMFGFFAGMATVFARRFWHFGVCRFLVGFASDNNFTMMYILVLEYVGPKWRTWVANLSIAICFPLACCTLPWLALRLSNWKSIAIVTSAPLAFAVVTPIVVPESVRWLACQGRISDAIKIMRRIQSVNKTSVPDSLYADFKEDSENVVRFIRNEESRVLDLLRTPRLRRITILLIAIWGIIAMVFDGHIRNLGTMGLDIFFTFTISSATTFPADIFVAFTLDYYGRRWLSFASMFLSGLACFFASMTSGVYFAAFGLVGRFLINISYTIGLQYAAELLPTVVRAKGVAVIHIFGYATAILSPFIAYTRIFACQVPVVVLGILSTIGGILCLFLPETLDQELSQTLQEGEEFGKDQRFFDMPCLAPKQLEPKPNKHHLHAQRPAIRGEILRSSIISGAVGSKYRLSVWSRQVNSEGMSLSSRSNRVTFNDSSRPASPGSSKTNV</sequence>
<evidence type="ECO:0000256" key="2">
    <source>
        <dbReference type="ARBA" id="ARBA00022692"/>
    </source>
</evidence>
<feature type="transmembrane region" description="Helical" evidence="6">
    <location>
        <begin position="523"/>
        <end position="543"/>
    </location>
</feature>
<protein>
    <submittedName>
        <fullName evidence="9">Solute carrier family 22 member 13-like</fullName>
    </submittedName>
</protein>
<feature type="transmembrane region" description="Helical" evidence="6">
    <location>
        <begin position="497"/>
        <end position="517"/>
    </location>
</feature>
<evidence type="ECO:0000256" key="5">
    <source>
        <dbReference type="SAM" id="MobiDB-lite"/>
    </source>
</evidence>
<dbReference type="PROSITE" id="PS00216">
    <property type="entry name" value="SUGAR_TRANSPORT_1"/>
    <property type="match status" value="1"/>
</dbReference>
<dbReference type="Proteomes" id="UP000829291">
    <property type="component" value="Chromosome 4"/>
</dbReference>
<feature type="transmembrane region" description="Helical" evidence="6">
    <location>
        <begin position="263"/>
        <end position="285"/>
    </location>
</feature>
<feature type="transmembrane region" description="Helical" evidence="6">
    <location>
        <begin position="380"/>
        <end position="397"/>
    </location>
</feature>
<dbReference type="SUPFAM" id="SSF103473">
    <property type="entry name" value="MFS general substrate transporter"/>
    <property type="match status" value="1"/>
</dbReference>
<evidence type="ECO:0000256" key="4">
    <source>
        <dbReference type="ARBA" id="ARBA00023136"/>
    </source>
</evidence>